<dbReference type="Gene3D" id="3.60.21.40">
    <property type="entry name" value="GpdQ, catalytic alpha/beta sandwich domain"/>
    <property type="match status" value="1"/>
</dbReference>
<evidence type="ECO:0000256" key="1">
    <source>
        <dbReference type="ARBA" id="ARBA00022723"/>
    </source>
</evidence>
<protein>
    <submittedName>
        <fullName evidence="6">Phosphodiesterase</fullName>
    </submittedName>
</protein>
<evidence type="ECO:0000313" key="7">
    <source>
        <dbReference type="Proteomes" id="UP000239724"/>
    </source>
</evidence>
<dbReference type="InterPro" id="IPR029052">
    <property type="entry name" value="Metallo-depent_PP-like"/>
</dbReference>
<dbReference type="InterPro" id="IPR004843">
    <property type="entry name" value="Calcineurin-like_PHP"/>
</dbReference>
<keyword evidence="2" id="KW-0378">Hydrolase</keyword>
<dbReference type="GO" id="GO:0004112">
    <property type="term" value="F:cyclic-nucleotide phosphodiesterase activity"/>
    <property type="evidence" value="ECO:0007669"/>
    <property type="project" value="InterPro"/>
</dbReference>
<evidence type="ECO:0000259" key="5">
    <source>
        <dbReference type="Pfam" id="PF00149"/>
    </source>
</evidence>
<evidence type="ECO:0000256" key="2">
    <source>
        <dbReference type="ARBA" id="ARBA00022801"/>
    </source>
</evidence>
<dbReference type="InterPro" id="IPR026575">
    <property type="entry name" value="GpdQ/CpdA-like"/>
</dbReference>
<dbReference type="RefSeq" id="WP_104521402.1">
    <property type="nucleotide sequence ID" value="NZ_NHRY01000243.1"/>
</dbReference>
<sequence>MLICQLTDLHVRPRGVPCNRVSETNMLTERACRVVARFTPRPDVVVITGDLTDCGLPAEYENVAAILRRTLSLPIYVIPGNHDRRENLRTGLAHLPHVTDDPDFVQYVVDDYPVRLVMLDTLVPGANHGALSEGQLAWLDQTLAAAPSKPTLVAMHHPPFMTGLVHLDDIALRQAERFRAVIARHRQVARIIAGHHHRPIIGQCAHAVVSISPSVAHQVELSFDPAASGAFNFEPPAFQLHAWDEASGFVSHTIYTSAYDGPFPFLSDPDHPATD</sequence>
<comment type="similarity">
    <text evidence="4">Belongs to the cyclic nucleotide phosphodiesterase class-III family.</text>
</comment>
<reference evidence="6 7" key="1">
    <citation type="journal article" date="2018" name="Arch. Microbiol.">
        <title>New insights into the metabolic potential of the phototrophic purple bacterium Rhodopila globiformis DSM 161(T) from its draft genome sequence and evidence for a vanadium-dependent nitrogenase.</title>
        <authorList>
            <person name="Imhoff J.F."/>
            <person name="Rahn T."/>
            <person name="Kunzel S."/>
            <person name="Neulinger S.C."/>
        </authorList>
    </citation>
    <scope>NUCLEOTIDE SEQUENCE [LARGE SCALE GENOMIC DNA]</scope>
    <source>
        <strain evidence="6 7">DSM 161</strain>
    </source>
</reference>
<evidence type="ECO:0000256" key="4">
    <source>
        <dbReference type="ARBA" id="ARBA00025742"/>
    </source>
</evidence>
<keyword evidence="7" id="KW-1185">Reference proteome</keyword>
<keyword evidence="3" id="KW-0408">Iron</keyword>
<dbReference type="InterPro" id="IPR042281">
    <property type="entry name" value="GpdQ_beta-strand"/>
</dbReference>
<dbReference type="EMBL" id="NHRY01000243">
    <property type="protein sequence ID" value="PPQ28452.1"/>
    <property type="molecule type" value="Genomic_DNA"/>
</dbReference>
<dbReference type="InterPro" id="IPR042283">
    <property type="entry name" value="GpdQ_catalytic"/>
</dbReference>
<dbReference type="PANTHER" id="PTHR42988:SF2">
    <property type="entry name" value="CYCLIC NUCLEOTIDE PHOSPHODIESTERASE CBUA0032-RELATED"/>
    <property type="match status" value="1"/>
</dbReference>
<dbReference type="Pfam" id="PF00149">
    <property type="entry name" value="Metallophos"/>
    <property type="match status" value="1"/>
</dbReference>
<dbReference type="SUPFAM" id="SSF56300">
    <property type="entry name" value="Metallo-dependent phosphatases"/>
    <property type="match status" value="1"/>
</dbReference>
<comment type="caution">
    <text evidence="6">The sequence shown here is derived from an EMBL/GenBank/DDBJ whole genome shotgun (WGS) entry which is preliminary data.</text>
</comment>
<organism evidence="6 7">
    <name type="scientific">Rhodopila globiformis</name>
    <name type="common">Rhodopseudomonas globiformis</name>
    <dbReference type="NCBI Taxonomy" id="1071"/>
    <lineage>
        <taxon>Bacteria</taxon>
        <taxon>Pseudomonadati</taxon>
        <taxon>Pseudomonadota</taxon>
        <taxon>Alphaproteobacteria</taxon>
        <taxon>Acetobacterales</taxon>
        <taxon>Acetobacteraceae</taxon>
        <taxon>Rhodopila</taxon>
    </lineage>
</organism>
<evidence type="ECO:0000313" key="6">
    <source>
        <dbReference type="EMBL" id="PPQ28452.1"/>
    </source>
</evidence>
<evidence type="ECO:0000256" key="3">
    <source>
        <dbReference type="ARBA" id="ARBA00023004"/>
    </source>
</evidence>
<gene>
    <name evidence="6" type="ORF">CCS01_24250</name>
</gene>
<dbReference type="Gene3D" id="3.30.750.180">
    <property type="entry name" value="GpdQ, beta-strand dimerisation domain"/>
    <property type="match status" value="1"/>
</dbReference>
<name>A0A2S6N1G2_RHOGL</name>
<dbReference type="AlphaFoldDB" id="A0A2S6N1G2"/>
<dbReference type="GO" id="GO:0046872">
    <property type="term" value="F:metal ion binding"/>
    <property type="evidence" value="ECO:0007669"/>
    <property type="project" value="UniProtKB-KW"/>
</dbReference>
<dbReference type="Proteomes" id="UP000239724">
    <property type="component" value="Unassembled WGS sequence"/>
</dbReference>
<dbReference type="PANTHER" id="PTHR42988">
    <property type="entry name" value="PHOSPHOHYDROLASE"/>
    <property type="match status" value="1"/>
</dbReference>
<proteinExistence type="inferred from homology"/>
<feature type="domain" description="Calcineurin-like phosphoesterase" evidence="5">
    <location>
        <begin position="1"/>
        <end position="199"/>
    </location>
</feature>
<accession>A0A2S6N1G2</accession>
<dbReference type="InterPro" id="IPR050884">
    <property type="entry name" value="CNP_phosphodiesterase-III"/>
</dbReference>
<dbReference type="CDD" id="cd07402">
    <property type="entry name" value="MPP_GpdQ"/>
    <property type="match status" value="1"/>
</dbReference>
<dbReference type="OrthoDB" id="651281at2"/>
<keyword evidence="1" id="KW-0479">Metal-binding</keyword>